<proteinExistence type="predicted"/>
<dbReference type="Proteomes" id="UP001149090">
    <property type="component" value="Unassembled WGS sequence"/>
</dbReference>
<evidence type="ECO:0000256" key="1">
    <source>
        <dbReference type="ARBA" id="ARBA00022737"/>
    </source>
</evidence>
<keyword evidence="6" id="KW-1185">Reference proteome</keyword>
<dbReference type="AlphaFoldDB" id="A0A9Q0L6V7"/>
<feature type="repeat" description="ANK" evidence="3">
    <location>
        <begin position="394"/>
        <end position="428"/>
    </location>
</feature>
<dbReference type="PANTHER" id="PTHR24123:SF33">
    <property type="entry name" value="PROTEIN HOS4"/>
    <property type="match status" value="1"/>
</dbReference>
<dbReference type="InterPro" id="IPR036770">
    <property type="entry name" value="Ankyrin_rpt-contain_sf"/>
</dbReference>
<name>A0A9Q0L6V7_ANAIG</name>
<dbReference type="SUPFAM" id="SSF48403">
    <property type="entry name" value="Ankyrin repeat"/>
    <property type="match status" value="1"/>
</dbReference>
<protein>
    <submittedName>
        <fullName evidence="5">Ankyrin repeat and death domain-containing protein</fullName>
    </submittedName>
</protein>
<evidence type="ECO:0000256" key="2">
    <source>
        <dbReference type="ARBA" id="ARBA00023043"/>
    </source>
</evidence>
<evidence type="ECO:0000313" key="6">
    <source>
        <dbReference type="Proteomes" id="UP001149090"/>
    </source>
</evidence>
<keyword evidence="1" id="KW-0677">Repeat</keyword>
<sequence length="435" mass="51396">MMKNKRPKPKIKRELKPIIDSIIDSKQKIKTVDLSDSQKTLDELITTVRTLEIQKEKKQKSREAKKNAFKELKPYFQKLRDSIRKHDENNLEKLEEIDIDFIFQSMNAFPIYQFIQESCCMAIRKFTETETRISFDFSDFNGFDLVIKAMNNFPFKRFLQLQSLLIFIQMGKSSSNRSQIKRYSGPDTIFSTITNFPQDNDIFRTGYEALKTLEFGQNHITYNLNLKKNHVEKREREKLKSLQTEFDKTKYFFDFWSQESLFHFYAKKNEELDFGILQIFLKKKSDITKLDTIFQKKADNTPIHYLCQNESINLRIIKLMCDYKANFNLKGLTPLHYLCQNPSINFKIIRLLANHKADFTFKGLTPLHYLCQNPSLNLEIITLLANHKAEFTSKGDTPIHYLFQNPSITTEIIKFFIEKGYSFDTQNSVKNIISR</sequence>
<dbReference type="PANTHER" id="PTHR24123">
    <property type="entry name" value="ANKYRIN REPEAT-CONTAINING"/>
    <property type="match status" value="1"/>
</dbReference>
<comment type="caution">
    <text evidence="5">The sequence shown here is derived from an EMBL/GenBank/DDBJ whole genome shotgun (WGS) entry which is preliminary data.</text>
</comment>
<reference evidence="5" key="1">
    <citation type="submission" date="2022-10" db="EMBL/GenBank/DDBJ databases">
        <title>Novel sulphate-reducing endosymbionts in the free-living metamonad Anaeramoeba.</title>
        <authorList>
            <person name="Jerlstrom-Hultqvist J."/>
            <person name="Cepicka I."/>
            <person name="Gallot-Lavallee L."/>
            <person name="Salas-Leiva D."/>
            <person name="Curtis B.A."/>
            <person name="Zahonova K."/>
            <person name="Pipaliya S."/>
            <person name="Dacks J."/>
            <person name="Roger A.J."/>
        </authorList>
    </citation>
    <scope>NUCLEOTIDE SEQUENCE</scope>
    <source>
        <strain evidence="5">BMAN</strain>
    </source>
</reference>
<keyword evidence="2 3" id="KW-0040">ANK repeat</keyword>
<feature type="repeat" description="ANK" evidence="3">
    <location>
        <begin position="330"/>
        <end position="364"/>
    </location>
</feature>
<evidence type="ECO:0000256" key="4">
    <source>
        <dbReference type="SAM" id="Coils"/>
    </source>
</evidence>
<dbReference type="EMBL" id="JAPDFW010000127">
    <property type="protein sequence ID" value="KAJ5067457.1"/>
    <property type="molecule type" value="Genomic_DNA"/>
</dbReference>
<feature type="coiled-coil region" evidence="4">
    <location>
        <begin position="41"/>
        <end position="71"/>
    </location>
</feature>
<evidence type="ECO:0000313" key="5">
    <source>
        <dbReference type="EMBL" id="KAJ5067457.1"/>
    </source>
</evidence>
<dbReference type="InterPro" id="IPR002110">
    <property type="entry name" value="Ankyrin_rpt"/>
</dbReference>
<gene>
    <name evidence="5" type="ORF">M0811_12907</name>
</gene>
<dbReference type="PROSITE" id="PS50088">
    <property type="entry name" value="ANK_REPEAT"/>
    <property type="match status" value="2"/>
</dbReference>
<accession>A0A9Q0L6V7</accession>
<evidence type="ECO:0000256" key="3">
    <source>
        <dbReference type="PROSITE-ProRule" id="PRU00023"/>
    </source>
</evidence>
<dbReference type="SMART" id="SM00248">
    <property type="entry name" value="ANK"/>
    <property type="match status" value="5"/>
</dbReference>
<keyword evidence="4" id="KW-0175">Coiled coil</keyword>
<dbReference type="Gene3D" id="1.25.40.20">
    <property type="entry name" value="Ankyrin repeat-containing domain"/>
    <property type="match status" value="1"/>
</dbReference>
<dbReference type="InterPro" id="IPR051165">
    <property type="entry name" value="Multifunctional_ANK_Repeat"/>
</dbReference>
<dbReference type="Pfam" id="PF12796">
    <property type="entry name" value="Ank_2"/>
    <property type="match status" value="1"/>
</dbReference>
<dbReference type="OrthoDB" id="194358at2759"/>
<organism evidence="5 6">
    <name type="scientific">Anaeramoeba ignava</name>
    <name type="common">Anaerobic marine amoeba</name>
    <dbReference type="NCBI Taxonomy" id="1746090"/>
    <lineage>
        <taxon>Eukaryota</taxon>
        <taxon>Metamonada</taxon>
        <taxon>Anaeramoebidae</taxon>
        <taxon>Anaeramoeba</taxon>
    </lineage>
</organism>